<reference evidence="5" key="2">
    <citation type="submission" date="2015-09" db="EMBL/GenBank/DDBJ databases">
        <authorList>
            <person name="Shao Z."/>
            <person name="Wang L."/>
        </authorList>
    </citation>
    <scope>NUCLEOTIDE SEQUENCE [LARGE SCALE GENOMIC DNA]</scope>
    <source>
        <strain evidence="5">F13-1</strain>
    </source>
</reference>
<dbReference type="KEGG" id="zdf:AN401_10995"/>
<sequence length="184" mass="19770">MSERVLNRVLGPLQRRLRLMVSRAVVRLVDDAFARQNLQLSLLAGEGADGVERFQNYGHSSVPLAGAEAVVVAVGGKRQHLVALAVEHKGHRPTGLEAGDSVLYHHEGHMLRLTKEGVAILSCRRFEVQAEQEVFFDTPQTRFGGDVEILGVSAAADHVSDGVSGKNHTHDQVQPGDGSSGGPQ</sequence>
<reference evidence="4" key="1">
    <citation type="submission" date="2015-09" db="EMBL/GenBank/DDBJ databases">
        <authorList>
            <person name="Jackson K.R."/>
            <person name="Lunt B.L."/>
            <person name="Fisher J.N.B."/>
            <person name="Gardner A.V."/>
            <person name="Bailey M.E."/>
            <person name="Deus L.M."/>
            <person name="Earl A.S."/>
            <person name="Gibby P.D."/>
            <person name="Hartmann K.A."/>
            <person name="Liu J.E."/>
            <person name="Manci A.M."/>
            <person name="Nielsen D.A."/>
            <person name="Solomon M.B."/>
            <person name="Breakwell D.P."/>
            <person name="Burnett S.H."/>
            <person name="Grose J.H."/>
        </authorList>
    </citation>
    <scope>NUCLEOTIDE SEQUENCE [LARGE SCALE GENOMIC DNA]</scope>
    <source>
        <strain evidence="4">F13-1</strain>
    </source>
</reference>
<evidence type="ECO:0000313" key="5">
    <source>
        <dbReference type="Proteomes" id="UP000217763"/>
    </source>
</evidence>
<proteinExistence type="predicted"/>
<evidence type="ECO:0000313" key="3">
    <source>
        <dbReference type="EMBL" id="ATG74323.1"/>
    </source>
</evidence>
<feature type="region of interest" description="Disordered" evidence="1">
    <location>
        <begin position="160"/>
        <end position="184"/>
    </location>
</feature>
<dbReference type="RefSeq" id="WP_096779400.1">
    <property type="nucleotide sequence ID" value="NZ_CP012621.1"/>
</dbReference>
<dbReference type="EMBL" id="CP012621">
    <property type="protein sequence ID" value="ATG74323.1"/>
    <property type="molecule type" value="Genomic_DNA"/>
</dbReference>
<name>A0A291HQK5_9GAMM</name>
<dbReference type="PIRSF" id="PIRSF012337">
    <property type="entry name" value="gp45"/>
    <property type="match status" value="1"/>
</dbReference>
<evidence type="ECO:0000313" key="4">
    <source>
        <dbReference type="EMBL" id="ATG74447.1"/>
    </source>
</evidence>
<dbReference type="KEGG" id="zdf:AN401_11765"/>
<organism evidence="4 5">
    <name type="scientific">Zobellella denitrificans</name>
    <dbReference type="NCBI Taxonomy" id="347534"/>
    <lineage>
        <taxon>Bacteria</taxon>
        <taxon>Pseudomonadati</taxon>
        <taxon>Pseudomonadota</taxon>
        <taxon>Gammaproteobacteria</taxon>
        <taxon>Aeromonadales</taxon>
        <taxon>Aeromonadaceae</taxon>
        <taxon>Zobellella</taxon>
    </lineage>
</organism>
<dbReference type="AlphaFoldDB" id="A0A291HQK5"/>
<dbReference type="InterPro" id="IPR053861">
    <property type="entry name" value="Phage_Mu_Gp45_N"/>
</dbReference>
<dbReference type="InterPro" id="IPR013046">
    <property type="entry name" value="GpV/Gp45"/>
</dbReference>
<dbReference type="NCBIfam" id="TIGR01644">
    <property type="entry name" value="phage_P2_V"/>
    <property type="match status" value="1"/>
</dbReference>
<dbReference type="Gene3D" id="2.20.25.540">
    <property type="match status" value="1"/>
</dbReference>
<keyword evidence="5" id="KW-1185">Reference proteome</keyword>
<protein>
    <submittedName>
        <fullName evidence="4">Phage baseplate protein</fullName>
    </submittedName>
</protein>
<feature type="domain" description="Bacteriophage Mu Gp45 N-terminal" evidence="2">
    <location>
        <begin position="23"/>
        <end position="89"/>
    </location>
</feature>
<dbReference type="EMBL" id="CP012621">
    <property type="protein sequence ID" value="ATG74447.1"/>
    <property type="molecule type" value="Genomic_DNA"/>
</dbReference>
<dbReference type="Pfam" id="PF06890">
    <property type="entry name" value="Phage_Mu_Gp45"/>
    <property type="match status" value="1"/>
</dbReference>
<dbReference type="Proteomes" id="UP000217763">
    <property type="component" value="Chromosome"/>
</dbReference>
<evidence type="ECO:0000256" key="1">
    <source>
        <dbReference type="SAM" id="MobiDB-lite"/>
    </source>
</evidence>
<evidence type="ECO:0000259" key="2">
    <source>
        <dbReference type="Pfam" id="PF06890"/>
    </source>
</evidence>
<dbReference type="InterPro" id="IPR014462">
    <property type="entry name" value="Phage_Mu_Gp45"/>
</dbReference>
<accession>A0A291HQK5</accession>
<gene>
    <name evidence="3" type="ORF">AN401_10995</name>
    <name evidence="4" type="ORF">AN401_11765</name>
</gene>